<evidence type="ECO:0000313" key="1">
    <source>
        <dbReference type="EMBL" id="AGO85481.1"/>
    </source>
</evidence>
<dbReference type="RefSeq" id="YP_008438560.1">
    <property type="nucleotide sequence ID" value="NC_022098.1"/>
</dbReference>
<accession>S4W130</accession>
<organism evidence="1 2">
    <name type="scientific">Pandoravirus salinus</name>
    <dbReference type="NCBI Taxonomy" id="1349410"/>
    <lineage>
        <taxon>Viruses</taxon>
        <taxon>Pandoravirus</taxon>
    </lineage>
</organism>
<protein>
    <submittedName>
        <fullName evidence="1">Uncharacterized protein</fullName>
    </submittedName>
</protein>
<name>S4W130_9VIRU</name>
<dbReference type="GeneID" id="16607268"/>
<dbReference type="Proteomes" id="UP000204584">
    <property type="component" value="Segment"/>
</dbReference>
<evidence type="ECO:0000313" key="2">
    <source>
        <dbReference type="Proteomes" id="UP000204584"/>
    </source>
</evidence>
<dbReference type="EMBL" id="KC977571">
    <property type="protein sequence ID" value="AGO85481.1"/>
    <property type="molecule type" value="Genomic_DNA"/>
</dbReference>
<dbReference type="KEGG" id="vg:16607268"/>
<gene>
    <name evidence="1" type="ORF">psal_cds_1192</name>
</gene>
<sequence length="340" mass="36078">MNGIDHDPSAAPDLDTLLARYRRPPHDAIERLIITALSDDAVHAAQAVAALCRAAGEYDPRACGALTSVVVNAAAASDDGGRADMESAFGFVCTNLPGIESVCAIEKDPAAWTRRYPVLAVLAAPAPIVTLSDVALQTRRIRAARRCALYALYASVSALEDPTGPLLPYGAVGLRDLEQWARRWQSGELGSEASVPPLPLVGPVDGMGPTRERMFTVVAGLAPAAPLGHNDIVSLAYTEGPASLYGQLAQTRGQVAASLANAIARQLTARLTSAVLATGSSADVPRSCLDRAPDIFSLYPGTRPAVARHFRTDPNDTIDLGVLLRLPDREEENDDHEWDF</sequence>
<reference evidence="1 2" key="1">
    <citation type="journal article" date="2013" name="Science">
        <title>Pandoraviruses: amoeba viruses with genomes up to 2.5 Mb reaching that of parasitic eukaryotes.</title>
        <authorList>
            <person name="Philippe N."/>
            <person name="Legendre M."/>
            <person name="Doutre G."/>
            <person name="Coute Y."/>
            <person name="Poirot O."/>
            <person name="Lescot M."/>
            <person name="Arslan D."/>
            <person name="Seltzer V."/>
            <person name="Bertaux L."/>
            <person name="Bruley C."/>
            <person name="Garin J."/>
            <person name="Claverie J.M."/>
            <person name="Abergel C."/>
        </authorList>
    </citation>
    <scope>NUCLEOTIDE SEQUENCE [LARGE SCALE GENOMIC DNA]</scope>
</reference>
<keyword evidence="2" id="KW-1185">Reference proteome</keyword>
<proteinExistence type="predicted"/>